<comment type="caution">
    <text evidence="1">The sequence shown here is derived from an EMBL/GenBank/DDBJ whole genome shotgun (WGS) entry which is preliminary data.</text>
</comment>
<keyword evidence="2" id="KW-1185">Reference proteome</keyword>
<name>A0ABP0NJU3_9DINO</name>
<evidence type="ECO:0000313" key="2">
    <source>
        <dbReference type="Proteomes" id="UP001642464"/>
    </source>
</evidence>
<dbReference type="Proteomes" id="UP001642464">
    <property type="component" value="Unassembled WGS sequence"/>
</dbReference>
<gene>
    <name evidence="1" type="ORF">SCF082_LOCUS32727</name>
</gene>
<organism evidence="1 2">
    <name type="scientific">Durusdinium trenchii</name>
    <dbReference type="NCBI Taxonomy" id="1381693"/>
    <lineage>
        <taxon>Eukaryota</taxon>
        <taxon>Sar</taxon>
        <taxon>Alveolata</taxon>
        <taxon>Dinophyceae</taxon>
        <taxon>Suessiales</taxon>
        <taxon>Symbiodiniaceae</taxon>
        <taxon>Durusdinium</taxon>
    </lineage>
</organism>
<evidence type="ECO:0000313" key="1">
    <source>
        <dbReference type="EMBL" id="CAK9063064.1"/>
    </source>
</evidence>
<accession>A0ABP0NJU3</accession>
<dbReference type="EMBL" id="CAXAMM010028569">
    <property type="protein sequence ID" value="CAK9063064.1"/>
    <property type="molecule type" value="Genomic_DNA"/>
</dbReference>
<reference evidence="1 2" key="1">
    <citation type="submission" date="2024-02" db="EMBL/GenBank/DDBJ databases">
        <authorList>
            <person name="Chen Y."/>
            <person name="Shah S."/>
            <person name="Dougan E. K."/>
            <person name="Thang M."/>
            <person name="Chan C."/>
        </authorList>
    </citation>
    <scope>NUCLEOTIDE SEQUENCE [LARGE SCALE GENOMIC DNA]</scope>
</reference>
<protein>
    <submittedName>
        <fullName evidence="1">Uncharacterized protein</fullName>
    </submittedName>
</protein>
<sequence length="171" mass="18534">MAVGPIRPSPWRFSAWKRRCHVFHSSPSQRKPRMPHMLHIGDGGSMTYMFVCCAHMPNVSTEVAKPGPWPVGHGGHGGNLRPGQFGHGGGVGLGRPLDADDVPHVPPHVHRPQGLKAYPMAANLLENQVIALSPWQVAPSLDTSISFFVSVSRYSVRSRGAPSSRPNLEKG</sequence>
<proteinExistence type="predicted"/>